<evidence type="ECO:0000313" key="3">
    <source>
        <dbReference type="Proteomes" id="UP000034521"/>
    </source>
</evidence>
<dbReference type="Proteomes" id="UP000034521">
    <property type="component" value="Unassembled WGS sequence"/>
</dbReference>
<evidence type="ECO:0000256" key="1">
    <source>
        <dbReference type="SAM" id="Phobius"/>
    </source>
</evidence>
<proteinExistence type="predicted"/>
<evidence type="ECO:0000313" key="2">
    <source>
        <dbReference type="EMBL" id="KKT57382.1"/>
    </source>
</evidence>
<gene>
    <name evidence="2" type="ORF">UW52_C0068G0013</name>
</gene>
<reference evidence="2 3" key="1">
    <citation type="journal article" date="2015" name="Nature">
        <title>rRNA introns, odd ribosomes, and small enigmatic genomes across a large radiation of phyla.</title>
        <authorList>
            <person name="Brown C.T."/>
            <person name="Hug L.A."/>
            <person name="Thomas B.C."/>
            <person name="Sharon I."/>
            <person name="Castelle C.J."/>
            <person name="Singh A."/>
            <person name="Wilkins M.J."/>
            <person name="Williams K.H."/>
            <person name="Banfield J.F."/>
        </authorList>
    </citation>
    <scope>NUCLEOTIDE SEQUENCE [LARGE SCALE GENOMIC DNA]</scope>
</reference>
<feature type="transmembrane region" description="Helical" evidence="1">
    <location>
        <begin position="44"/>
        <end position="63"/>
    </location>
</feature>
<comment type="caution">
    <text evidence="2">The sequence shown here is derived from an EMBL/GenBank/DDBJ whole genome shotgun (WGS) entry which is preliminary data.</text>
</comment>
<keyword evidence="1" id="KW-0812">Transmembrane</keyword>
<accession>A0A0G1KM55</accession>
<feature type="transmembrane region" description="Helical" evidence="1">
    <location>
        <begin position="127"/>
        <end position="145"/>
    </location>
</feature>
<feature type="transmembrane region" description="Helical" evidence="1">
    <location>
        <begin position="20"/>
        <end position="37"/>
    </location>
</feature>
<dbReference type="AlphaFoldDB" id="A0A0G1KM55"/>
<sequence>MSAAPSTFHLSGLEGEMEAMLLAVSGLLVFCLAFFAASKKAGGVAIVLLLIAGGFFAAAYFGFADLSHQQTLEKLAEQKQQVELQLLQAQVRDTNAGAALKEEAFTWLQGARWGIAIKTLMEFAPCLVGITFIFVILGFIVWFFLRSRQYEDEN</sequence>
<dbReference type="EMBL" id="LCIQ01000068">
    <property type="protein sequence ID" value="KKT57382.1"/>
    <property type="molecule type" value="Genomic_DNA"/>
</dbReference>
<organism evidence="2 3">
    <name type="scientific">Candidatus Gottesmanbacteria bacterium GW2011_GWA1_44_24b</name>
    <dbReference type="NCBI Taxonomy" id="1618437"/>
    <lineage>
        <taxon>Bacteria</taxon>
        <taxon>Candidatus Gottesmaniibacteriota</taxon>
    </lineage>
</organism>
<protein>
    <submittedName>
        <fullName evidence="2">Uncharacterized protein</fullName>
    </submittedName>
</protein>
<keyword evidence="1" id="KW-1133">Transmembrane helix</keyword>
<keyword evidence="1" id="KW-0472">Membrane</keyword>
<name>A0A0G1KM55_9BACT</name>